<evidence type="ECO:0000313" key="2">
    <source>
        <dbReference type="Proteomes" id="UP000242560"/>
    </source>
</evidence>
<sequence>MRHFMKIVNPTIFLVFLLILSSCSKFEKKQNEQKKILLTATQNFNDVDEIKRTFTIYSDSTYLFTESLKETNHSKIETFKGAIKITRDSIKFDPFEFDFNEAKTAVLKNGFIEFVDGENPDRMKIEKTSLNIKNRLDINKFPNYSVFTFYKKFNNQEWQKEYSNYDLNNQELFKIDEIFRNEFSKNEELRNFNDYLKQIVAIKNGKNEIIIQAHFFCKQSILLESYQYYETSMHDGGNCNVYLELNLKTGKFNFINIAGMA</sequence>
<evidence type="ECO:0008006" key="3">
    <source>
        <dbReference type="Google" id="ProtNLM"/>
    </source>
</evidence>
<gene>
    <name evidence="1" type="ORF">SAMN05421638_2302</name>
</gene>
<dbReference type="Proteomes" id="UP000242560">
    <property type="component" value="Unassembled WGS sequence"/>
</dbReference>
<protein>
    <recommendedName>
        <fullName evidence="3">Lipoprotein</fullName>
    </recommendedName>
</protein>
<dbReference type="AlphaFoldDB" id="A0A1I3NZN2"/>
<evidence type="ECO:0000313" key="1">
    <source>
        <dbReference type="EMBL" id="SFJ14755.1"/>
    </source>
</evidence>
<accession>A0A1I3NZN2</accession>
<organism evidence="1 2">
    <name type="scientific">Kaistella treverensis</name>
    <dbReference type="NCBI Taxonomy" id="631455"/>
    <lineage>
        <taxon>Bacteria</taxon>
        <taxon>Pseudomonadati</taxon>
        <taxon>Bacteroidota</taxon>
        <taxon>Flavobacteriia</taxon>
        <taxon>Flavobacteriales</taxon>
        <taxon>Weeksellaceae</taxon>
        <taxon>Chryseobacterium group</taxon>
        <taxon>Kaistella</taxon>
    </lineage>
</organism>
<keyword evidence="2" id="KW-1185">Reference proteome</keyword>
<dbReference type="PROSITE" id="PS51257">
    <property type="entry name" value="PROKAR_LIPOPROTEIN"/>
    <property type="match status" value="1"/>
</dbReference>
<name>A0A1I3NZN2_9FLAO</name>
<reference evidence="2" key="1">
    <citation type="submission" date="2016-10" db="EMBL/GenBank/DDBJ databases">
        <authorList>
            <person name="Varghese N."/>
            <person name="Submissions S."/>
        </authorList>
    </citation>
    <scope>NUCLEOTIDE SEQUENCE [LARGE SCALE GENOMIC DNA]</scope>
    <source>
        <strain evidence="2">DSM 22251</strain>
    </source>
</reference>
<proteinExistence type="predicted"/>
<dbReference type="EMBL" id="FORQ01000007">
    <property type="protein sequence ID" value="SFJ14755.1"/>
    <property type="molecule type" value="Genomic_DNA"/>
</dbReference>